<dbReference type="EMBL" id="MDYQ01000232">
    <property type="protein sequence ID" value="PRP78268.1"/>
    <property type="molecule type" value="Genomic_DNA"/>
</dbReference>
<dbReference type="AlphaFoldDB" id="A0A2P6N2T4"/>
<dbReference type="Proteomes" id="UP000241769">
    <property type="component" value="Unassembled WGS sequence"/>
</dbReference>
<name>A0A2P6N2T4_9EUKA</name>
<comment type="caution">
    <text evidence="1">The sequence shown here is derived from an EMBL/GenBank/DDBJ whole genome shotgun (WGS) entry which is preliminary data.</text>
</comment>
<accession>A0A2P6N2T4</accession>
<dbReference type="InParanoid" id="A0A2P6N2T4"/>
<reference evidence="1 2" key="1">
    <citation type="journal article" date="2018" name="Genome Biol. Evol.">
        <title>Multiple Roots of Fruiting Body Formation in Amoebozoa.</title>
        <authorList>
            <person name="Hillmann F."/>
            <person name="Forbes G."/>
            <person name="Novohradska S."/>
            <person name="Ferling I."/>
            <person name="Riege K."/>
            <person name="Groth M."/>
            <person name="Westermann M."/>
            <person name="Marz M."/>
            <person name="Spaller T."/>
            <person name="Winckler T."/>
            <person name="Schaap P."/>
            <person name="Glockner G."/>
        </authorList>
    </citation>
    <scope>NUCLEOTIDE SEQUENCE [LARGE SCALE GENOMIC DNA]</scope>
    <source>
        <strain evidence="1 2">Jena</strain>
    </source>
</reference>
<protein>
    <submittedName>
        <fullName evidence="1">Uncharacterized protein</fullName>
    </submittedName>
</protein>
<proteinExistence type="predicted"/>
<gene>
    <name evidence="1" type="ORF">PROFUN_13899</name>
</gene>
<organism evidence="1 2">
    <name type="scientific">Planoprotostelium fungivorum</name>
    <dbReference type="NCBI Taxonomy" id="1890364"/>
    <lineage>
        <taxon>Eukaryota</taxon>
        <taxon>Amoebozoa</taxon>
        <taxon>Evosea</taxon>
        <taxon>Variosea</taxon>
        <taxon>Cavosteliida</taxon>
        <taxon>Cavosteliaceae</taxon>
        <taxon>Planoprotostelium</taxon>
    </lineage>
</organism>
<sequence>MCGDHSYEDLSILSSAYSNTQLTGGHSLTQIPIHTHAFRTGKPASVKIGTIQRRLAWPLRKDDTQNREVPNFLKFLMLTRPDIDNLRCVLYLLSAFWHSSAQTGITGTRSNDDCLYGLIHRSFVDHPSWCLSLAVDICFKEETNEVHPPGIEPGSPAWKADIIPLDHECLCFRCNQLFAIKSANI</sequence>
<evidence type="ECO:0000313" key="2">
    <source>
        <dbReference type="Proteomes" id="UP000241769"/>
    </source>
</evidence>
<evidence type="ECO:0000313" key="1">
    <source>
        <dbReference type="EMBL" id="PRP78268.1"/>
    </source>
</evidence>
<dbReference type="OrthoDB" id="3169417at2759"/>
<keyword evidence="2" id="KW-1185">Reference proteome</keyword>